<sequence>MIPLESKLEASEKEFTEVRSMLEEHQFSLGGSWDYDHGFFDRSLDEAHLVWLRMPFAVINGAIDDESQDLDAKIRLGKPFVLKHVYNEGLDKEAHANTMGGLMNQFQEPLDPDDKVEDKWVKQAKDVLAEVEGRLLH</sequence>
<dbReference type="SUPFAM" id="SSF160755">
    <property type="entry name" value="YugN-like"/>
    <property type="match status" value="1"/>
</dbReference>
<dbReference type="KEGG" id="plyc:GXP70_09025"/>
<dbReference type="RefSeq" id="WP_162356132.1">
    <property type="nucleotide sequence ID" value="NZ_CP048209.1"/>
</dbReference>
<dbReference type="Pfam" id="PF08868">
    <property type="entry name" value="YugN"/>
    <property type="match status" value="1"/>
</dbReference>
<evidence type="ECO:0008006" key="3">
    <source>
        <dbReference type="Google" id="ProtNLM"/>
    </source>
</evidence>
<dbReference type="Gene3D" id="3.30.310.100">
    <property type="entry name" value="YugN-like"/>
    <property type="match status" value="1"/>
</dbReference>
<name>A0A6C0FSF5_9BACL</name>
<protein>
    <recommendedName>
        <fullName evidence="3">YugN-like family protein</fullName>
    </recommendedName>
</protein>
<organism evidence="1 2">
    <name type="scientific">Paenibacillus lycopersici</name>
    <dbReference type="NCBI Taxonomy" id="2704462"/>
    <lineage>
        <taxon>Bacteria</taxon>
        <taxon>Bacillati</taxon>
        <taxon>Bacillota</taxon>
        <taxon>Bacilli</taxon>
        <taxon>Bacillales</taxon>
        <taxon>Paenibacillaceae</taxon>
        <taxon>Paenibacillus</taxon>
    </lineage>
</organism>
<evidence type="ECO:0000313" key="1">
    <source>
        <dbReference type="EMBL" id="QHT60068.1"/>
    </source>
</evidence>
<dbReference type="Proteomes" id="UP000476064">
    <property type="component" value="Chromosome"/>
</dbReference>
<gene>
    <name evidence="1" type="ORF">GXP70_09025</name>
</gene>
<proteinExistence type="predicted"/>
<keyword evidence="2" id="KW-1185">Reference proteome</keyword>
<reference evidence="1 2" key="1">
    <citation type="submission" date="2020-01" db="EMBL/GenBank/DDBJ databases">
        <title>Paenibacillus sp. nov., isolated from tomato rhizosphere.</title>
        <authorList>
            <person name="Weon H.-Y."/>
            <person name="Lee S.A."/>
        </authorList>
    </citation>
    <scope>NUCLEOTIDE SEQUENCE [LARGE SCALE GENOMIC DNA]</scope>
    <source>
        <strain evidence="1 2">12200R-189</strain>
    </source>
</reference>
<dbReference type="AlphaFoldDB" id="A0A6C0FSF5"/>
<accession>A0A6C0FSF5</accession>
<dbReference type="InterPro" id="IPR036491">
    <property type="entry name" value="YugN-like_sf"/>
</dbReference>
<dbReference type="InterPro" id="IPR014967">
    <property type="entry name" value="Uncharacterised_YugN-like"/>
</dbReference>
<dbReference type="EMBL" id="CP048209">
    <property type="protein sequence ID" value="QHT60068.1"/>
    <property type="molecule type" value="Genomic_DNA"/>
</dbReference>
<evidence type="ECO:0000313" key="2">
    <source>
        <dbReference type="Proteomes" id="UP000476064"/>
    </source>
</evidence>